<proteinExistence type="predicted"/>
<gene>
    <name evidence="4" type="ORF">GGR42_000703</name>
</gene>
<comment type="function">
    <text evidence="1">DNA polymerase III is a complex, multichain enzyme responsible for most of the replicative synthesis in bacteria. The epsilon subunit contain the editing function and is a proofreading 3'-5' exonuclease.</text>
</comment>
<sequence>MISLFKKKENNLPQFWKAYEGTFSEPIPEKVENVRFVVLDTETTGFNYSTDRMLCIGALILLNRTISIKEVFETYLQQKYYDKDTAKIHGILKKGKIKRVSEFEALQQFLAYIGNSVIVAHHANFDITMINKALKRQGLPKLKNKVLDTSTLYKRSLLATPLLHKKEHYTLDELAEKFSISKKDRHTAVGDAYITAIAFLKILDRLKPKKTKSLFYS</sequence>
<dbReference type="FunFam" id="3.30.420.10:FF:000045">
    <property type="entry name" value="3'-5' exonuclease DinG"/>
    <property type="match status" value="1"/>
</dbReference>
<comment type="caution">
    <text evidence="4">The sequence shown here is derived from an EMBL/GenBank/DDBJ whole genome shotgun (WGS) entry which is preliminary data.</text>
</comment>
<dbReference type="AlphaFoldDB" id="A0A846QQ66"/>
<dbReference type="PANTHER" id="PTHR30231:SF41">
    <property type="entry name" value="DNA POLYMERASE III SUBUNIT EPSILON"/>
    <property type="match status" value="1"/>
</dbReference>
<evidence type="ECO:0000256" key="1">
    <source>
        <dbReference type="ARBA" id="ARBA00025483"/>
    </source>
</evidence>
<dbReference type="GO" id="GO:0005829">
    <property type="term" value="C:cytosol"/>
    <property type="evidence" value="ECO:0007669"/>
    <property type="project" value="TreeGrafter"/>
</dbReference>
<keyword evidence="4" id="KW-0548">Nucleotidyltransferase</keyword>
<dbReference type="Pfam" id="PF00929">
    <property type="entry name" value="RNase_T"/>
    <property type="match status" value="1"/>
</dbReference>
<dbReference type="EMBL" id="JAATJJ010000001">
    <property type="protein sequence ID" value="NJB70241.1"/>
    <property type="molecule type" value="Genomic_DNA"/>
</dbReference>
<evidence type="ECO:0000259" key="3">
    <source>
        <dbReference type="SMART" id="SM00479"/>
    </source>
</evidence>
<dbReference type="InterPro" id="IPR006054">
    <property type="entry name" value="DnaQ"/>
</dbReference>
<dbReference type="InterPro" id="IPR012337">
    <property type="entry name" value="RNaseH-like_sf"/>
</dbReference>
<comment type="subunit">
    <text evidence="2">DNA polymerase III contains a core (composed of alpha, epsilon and theta chains) that associates with a tau subunit. This core dimerizes to form the POLIII' complex. PolIII' associates with the gamma complex (composed of gamma, delta, delta', psi and chi chains) and with the beta chain to form the complete DNA polymerase III complex.</text>
</comment>
<protein>
    <submittedName>
        <fullName evidence="4">DNA polymerase-3 subunit epsilon</fullName>
        <ecNumber evidence="4">2.7.7.7</ecNumber>
    </submittedName>
</protein>
<dbReference type="Gene3D" id="3.30.420.10">
    <property type="entry name" value="Ribonuclease H-like superfamily/Ribonuclease H"/>
    <property type="match status" value="1"/>
</dbReference>
<dbReference type="GO" id="GO:0003887">
    <property type="term" value="F:DNA-directed DNA polymerase activity"/>
    <property type="evidence" value="ECO:0007669"/>
    <property type="project" value="UniProtKB-EC"/>
</dbReference>
<dbReference type="PANTHER" id="PTHR30231">
    <property type="entry name" value="DNA POLYMERASE III SUBUNIT EPSILON"/>
    <property type="match status" value="1"/>
</dbReference>
<evidence type="ECO:0000313" key="5">
    <source>
        <dbReference type="Proteomes" id="UP000590442"/>
    </source>
</evidence>
<dbReference type="CDD" id="cd06127">
    <property type="entry name" value="DEDDh"/>
    <property type="match status" value="1"/>
</dbReference>
<dbReference type="GO" id="GO:0003677">
    <property type="term" value="F:DNA binding"/>
    <property type="evidence" value="ECO:0007669"/>
    <property type="project" value="InterPro"/>
</dbReference>
<dbReference type="SUPFAM" id="SSF53098">
    <property type="entry name" value="Ribonuclease H-like"/>
    <property type="match status" value="1"/>
</dbReference>
<dbReference type="InterPro" id="IPR013520">
    <property type="entry name" value="Ribonucl_H"/>
</dbReference>
<feature type="domain" description="Exonuclease" evidence="3">
    <location>
        <begin position="35"/>
        <end position="208"/>
    </location>
</feature>
<keyword evidence="4" id="KW-0808">Transferase</keyword>
<dbReference type="EC" id="2.7.7.7" evidence="4"/>
<accession>A0A846QQ66</accession>
<reference evidence="4 5" key="1">
    <citation type="submission" date="2020-03" db="EMBL/GenBank/DDBJ databases">
        <title>Genomic Encyclopedia of Type Strains, Phase IV (KMG-IV): sequencing the most valuable type-strain genomes for metagenomic binning, comparative biology and taxonomic classification.</title>
        <authorList>
            <person name="Goeker M."/>
        </authorList>
    </citation>
    <scope>NUCLEOTIDE SEQUENCE [LARGE SCALE GENOMIC DNA]</scope>
    <source>
        <strain evidence="4 5">DSM 29762</strain>
    </source>
</reference>
<evidence type="ECO:0000256" key="2">
    <source>
        <dbReference type="ARBA" id="ARBA00026073"/>
    </source>
</evidence>
<keyword evidence="5" id="KW-1185">Reference proteome</keyword>
<organism evidence="4 5">
    <name type="scientific">Saonia flava</name>
    <dbReference type="NCBI Taxonomy" id="523696"/>
    <lineage>
        <taxon>Bacteria</taxon>
        <taxon>Pseudomonadati</taxon>
        <taxon>Bacteroidota</taxon>
        <taxon>Flavobacteriia</taxon>
        <taxon>Flavobacteriales</taxon>
        <taxon>Flavobacteriaceae</taxon>
        <taxon>Saonia</taxon>
    </lineage>
</organism>
<dbReference type="RefSeq" id="WP_167960875.1">
    <property type="nucleotide sequence ID" value="NZ_JAATJJ010000001.1"/>
</dbReference>
<evidence type="ECO:0000313" key="4">
    <source>
        <dbReference type="EMBL" id="NJB70241.1"/>
    </source>
</evidence>
<dbReference type="SMART" id="SM00479">
    <property type="entry name" value="EXOIII"/>
    <property type="match status" value="1"/>
</dbReference>
<dbReference type="Proteomes" id="UP000590442">
    <property type="component" value="Unassembled WGS sequence"/>
</dbReference>
<dbReference type="NCBIfam" id="TIGR00573">
    <property type="entry name" value="dnaq"/>
    <property type="match status" value="1"/>
</dbReference>
<dbReference type="GO" id="GO:0045004">
    <property type="term" value="P:DNA replication proofreading"/>
    <property type="evidence" value="ECO:0007669"/>
    <property type="project" value="TreeGrafter"/>
</dbReference>
<dbReference type="InterPro" id="IPR036397">
    <property type="entry name" value="RNaseH_sf"/>
</dbReference>
<name>A0A846QQ66_9FLAO</name>
<dbReference type="GO" id="GO:0008408">
    <property type="term" value="F:3'-5' exonuclease activity"/>
    <property type="evidence" value="ECO:0007669"/>
    <property type="project" value="TreeGrafter"/>
</dbReference>